<dbReference type="InterPro" id="IPR029058">
    <property type="entry name" value="AB_hydrolase_fold"/>
</dbReference>
<evidence type="ECO:0000313" key="3">
    <source>
        <dbReference type="EMBL" id="KAB7506572.1"/>
    </source>
</evidence>
<dbReference type="Gene3D" id="3.40.50.1820">
    <property type="entry name" value="alpha/beta hydrolase"/>
    <property type="match status" value="1"/>
</dbReference>
<dbReference type="Proteomes" id="UP000326759">
    <property type="component" value="Unassembled WGS sequence"/>
</dbReference>
<sequence>MLQIFSFGILLYVMALPQLPSHRPFGIPGFWTFSDLNEQINNFLKFPQNGKETVVDIITSYGYPSEVHYVETEDGFILELHRIPHGKSNKNEYEKRPVVFLQHCLLCSSADWIINSPDKSLGYILADRGFDVWIGNARGNTYSRRHKKFSPRNKKFWDFRITLISKQI</sequence>
<comment type="caution">
    <text evidence="3">The sequence shown here is derived from an EMBL/GenBank/DDBJ whole genome shotgun (WGS) entry which is preliminary data.</text>
</comment>
<dbReference type="EMBL" id="SEYY01000740">
    <property type="protein sequence ID" value="KAB7506572.1"/>
    <property type="molecule type" value="Genomic_DNA"/>
</dbReference>
<keyword evidence="1" id="KW-0732">Signal</keyword>
<evidence type="ECO:0000313" key="4">
    <source>
        <dbReference type="Proteomes" id="UP000326759"/>
    </source>
</evidence>
<feature type="signal peptide" evidence="1">
    <location>
        <begin position="1"/>
        <end position="15"/>
    </location>
</feature>
<evidence type="ECO:0000259" key="2">
    <source>
        <dbReference type="Pfam" id="PF04083"/>
    </source>
</evidence>
<evidence type="ECO:0000256" key="1">
    <source>
        <dbReference type="SAM" id="SignalP"/>
    </source>
</evidence>
<dbReference type="AlphaFoldDB" id="A0A5N5TK96"/>
<gene>
    <name evidence="3" type="primary">LIPF</name>
    <name evidence="3" type="ORF">Anas_10585</name>
</gene>
<protein>
    <submittedName>
        <fullName evidence="3">Gastric triacylglycerol lipase</fullName>
    </submittedName>
</protein>
<dbReference type="InterPro" id="IPR006693">
    <property type="entry name" value="AB_hydrolase_lipase"/>
</dbReference>
<feature type="chain" id="PRO_5024467500" evidence="1">
    <location>
        <begin position="16"/>
        <end position="168"/>
    </location>
</feature>
<keyword evidence="4" id="KW-1185">Reference proteome</keyword>
<dbReference type="OrthoDB" id="6331586at2759"/>
<organism evidence="3 4">
    <name type="scientific">Armadillidium nasatum</name>
    <dbReference type="NCBI Taxonomy" id="96803"/>
    <lineage>
        <taxon>Eukaryota</taxon>
        <taxon>Metazoa</taxon>
        <taxon>Ecdysozoa</taxon>
        <taxon>Arthropoda</taxon>
        <taxon>Crustacea</taxon>
        <taxon>Multicrustacea</taxon>
        <taxon>Malacostraca</taxon>
        <taxon>Eumalacostraca</taxon>
        <taxon>Peracarida</taxon>
        <taxon>Isopoda</taxon>
        <taxon>Oniscidea</taxon>
        <taxon>Crinocheta</taxon>
        <taxon>Armadillidiidae</taxon>
        <taxon>Armadillidium</taxon>
    </lineage>
</organism>
<accession>A0A5N5TK96</accession>
<proteinExistence type="predicted"/>
<dbReference type="Pfam" id="PF04083">
    <property type="entry name" value="Abhydro_lipase"/>
    <property type="match status" value="1"/>
</dbReference>
<dbReference type="SUPFAM" id="SSF53474">
    <property type="entry name" value="alpha/beta-Hydrolases"/>
    <property type="match status" value="1"/>
</dbReference>
<dbReference type="GO" id="GO:0006629">
    <property type="term" value="P:lipid metabolic process"/>
    <property type="evidence" value="ECO:0007669"/>
    <property type="project" value="InterPro"/>
</dbReference>
<reference evidence="3 4" key="1">
    <citation type="journal article" date="2019" name="PLoS Biol.">
        <title>Sex chromosomes control vertical transmission of feminizing Wolbachia symbionts in an isopod.</title>
        <authorList>
            <person name="Becking T."/>
            <person name="Chebbi M.A."/>
            <person name="Giraud I."/>
            <person name="Moumen B."/>
            <person name="Laverre T."/>
            <person name="Caubet Y."/>
            <person name="Peccoud J."/>
            <person name="Gilbert C."/>
            <person name="Cordaux R."/>
        </authorList>
    </citation>
    <scope>NUCLEOTIDE SEQUENCE [LARGE SCALE GENOMIC DNA]</scope>
    <source>
        <strain evidence="3">ANa2</strain>
        <tissue evidence="3">Whole body excluding digestive tract and cuticle</tissue>
    </source>
</reference>
<feature type="domain" description="Partial AB-hydrolase lipase" evidence="2">
    <location>
        <begin position="54"/>
        <end position="115"/>
    </location>
</feature>
<dbReference type="PANTHER" id="PTHR11005">
    <property type="entry name" value="LYSOSOMAL ACID LIPASE-RELATED"/>
    <property type="match status" value="1"/>
</dbReference>
<name>A0A5N5TK96_9CRUS</name>